<keyword evidence="1" id="KW-0732">Signal</keyword>
<name>A0A8J2KB16_9HEXA</name>
<dbReference type="AlphaFoldDB" id="A0A8J2KB16"/>
<accession>A0A8J2KB16</accession>
<organism evidence="2 3">
    <name type="scientific">Allacma fusca</name>
    <dbReference type="NCBI Taxonomy" id="39272"/>
    <lineage>
        <taxon>Eukaryota</taxon>
        <taxon>Metazoa</taxon>
        <taxon>Ecdysozoa</taxon>
        <taxon>Arthropoda</taxon>
        <taxon>Hexapoda</taxon>
        <taxon>Collembola</taxon>
        <taxon>Symphypleona</taxon>
        <taxon>Sminthuridae</taxon>
        <taxon>Allacma</taxon>
    </lineage>
</organism>
<keyword evidence="3" id="KW-1185">Reference proteome</keyword>
<evidence type="ECO:0000256" key="1">
    <source>
        <dbReference type="SAM" id="SignalP"/>
    </source>
</evidence>
<feature type="signal peptide" evidence="1">
    <location>
        <begin position="1"/>
        <end position="27"/>
    </location>
</feature>
<evidence type="ECO:0000313" key="3">
    <source>
        <dbReference type="Proteomes" id="UP000708208"/>
    </source>
</evidence>
<feature type="chain" id="PRO_5035314548" evidence="1">
    <location>
        <begin position="28"/>
        <end position="43"/>
    </location>
</feature>
<reference evidence="2" key="1">
    <citation type="submission" date="2021-06" db="EMBL/GenBank/DDBJ databases">
        <authorList>
            <person name="Hodson N. C."/>
            <person name="Mongue J. A."/>
            <person name="Jaron S. K."/>
        </authorList>
    </citation>
    <scope>NUCLEOTIDE SEQUENCE</scope>
</reference>
<dbReference type="Proteomes" id="UP000708208">
    <property type="component" value="Unassembled WGS sequence"/>
</dbReference>
<gene>
    <name evidence="2" type="ORF">AFUS01_LOCUS25048</name>
</gene>
<feature type="non-terminal residue" evidence="2">
    <location>
        <position position="43"/>
    </location>
</feature>
<proteinExistence type="predicted"/>
<evidence type="ECO:0000313" key="2">
    <source>
        <dbReference type="EMBL" id="CAG7786481.1"/>
    </source>
</evidence>
<dbReference type="EMBL" id="CAJVCH010319081">
    <property type="protein sequence ID" value="CAG7786481.1"/>
    <property type="molecule type" value="Genomic_DNA"/>
</dbReference>
<comment type="caution">
    <text evidence="2">The sequence shown here is derived from an EMBL/GenBank/DDBJ whole genome shotgun (WGS) entry which is preliminary data.</text>
</comment>
<protein>
    <submittedName>
        <fullName evidence="2">Uncharacterized protein</fullName>
    </submittedName>
</protein>
<sequence>MGFTKSRGGRMYLLIFIVLIFLQFSHAEEAAEEEKPPTPVPED</sequence>